<evidence type="ECO:0000313" key="2">
    <source>
        <dbReference type="Proteomes" id="UP000198604"/>
    </source>
</evidence>
<organism evidence="1 2">
    <name type="scientific">Streptococcus varani</name>
    <dbReference type="NCBI Taxonomy" id="1608583"/>
    <lineage>
        <taxon>Bacteria</taxon>
        <taxon>Bacillati</taxon>
        <taxon>Bacillota</taxon>
        <taxon>Bacilli</taxon>
        <taxon>Lactobacillales</taxon>
        <taxon>Streptococcaceae</taxon>
        <taxon>Streptococcus</taxon>
    </lineage>
</organism>
<dbReference type="EMBL" id="CTEN01000001">
    <property type="protein sequence ID" value="CQR23765.1"/>
    <property type="molecule type" value="Genomic_DNA"/>
</dbReference>
<evidence type="ECO:0000313" key="1">
    <source>
        <dbReference type="EMBL" id="CQR23765.1"/>
    </source>
</evidence>
<sequence>MNNNDFSEVLRDFINTLGLPLTCRLDYLSETESLVLYPLPGGKVEKEYMNGKQDISLVFEVAIKTTDHQKTSSILWAVNSALADFNLELPSQNNSYQFRGLEVSQPFLNDRDDQGFYVYMLDITAKLETNGGR</sequence>
<dbReference type="OrthoDB" id="2928533at2"/>
<dbReference type="RefSeq" id="WP_093649517.1">
    <property type="nucleotide sequence ID" value="NZ_CTEN01000001.1"/>
</dbReference>
<dbReference type="InterPro" id="IPR024411">
    <property type="entry name" value="Tail_terminator_phage"/>
</dbReference>
<dbReference type="Pfam" id="PF12691">
    <property type="entry name" value="Phage_tail_terminator_6"/>
    <property type="match status" value="1"/>
</dbReference>
<dbReference type="STRING" id="1608583.BN1356_00132"/>
<dbReference type="Proteomes" id="UP000198604">
    <property type="component" value="Unassembled WGS sequence"/>
</dbReference>
<proteinExistence type="predicted"/>
<name>A0A0E4CRU0_9STRE</name>
<keyword evidence="2" id="KW-1185">Reference proteome</keyword>
<gene>
    <name evidence="1" type="ORF">BN1356_00132</name>
</gene>
<dbReference type="AlphaFoldDB" id="A0A0E4CRU0"/>
<protein>
    <submittedName>
        <fullName evidence="1">Minor capsid protein</fullName>
    </submittedName>
</protein>
<accession>A0A0E4CRU0</accession>
<reference evidence="2" key="1">
    <citation type="submission" date="2015-03" db="EMBL/GenBank/DDBJ databases">
        <authorList>
            <person name="Urmite Genomes"/>
        </authorList>
    </citation>
    <scope>NUCLEOTIDE SEQUENCE [LARGE SCALE GENOMIC DNA]</scope>
    <source>
        <strain evidence="2">FF10</strain>
    </source>
</reference>